<keyword evidence="2" id="KW-1185">Reference proteome</keyword>
<dbReference type="Proteomes" id="UP001234297">
    <property type="component" value="Chromosome 11"/>
</dbReference>
<evidence type="ECO:0000313" key="2">
    <source>
        <dbReference type="Proteomes" id="UP001234297"/>
    </source>
</evidence>
<comment type="caution">
    <text evidence="1">The sequence shown here is derived from an EMBL/GenBank/DDBJ whole genome shotgun (WGS) entry which is preliminary data.</text>
</comment>
<gene>
    <name evidence="1" type="ORF">MRB53_032302</name>
</gene>
<reference evidence="1 2" key="1">
    <citation type="journal article" date="2022" name="Hortic Res">
        <title>A haplotype resolved chromosomal level avocado genome allows analysis of novel avocado genes.</title>
        <authorList>
            <person name="Nath O."/>
            <person name="Fletcher S.J."/>
            <person name="Hayward A."/>
            <person name="Shaw L.M."/>
            <person name="Masouleh A.K."/>
            <person name="Furtado A."/>
            <person name="Henry R.J."/>
            <person name="Mitter N."/>
        </authorList>
    </citation>
    <scope>NUCLEOTIDE SEQUENCE [LARGE SCALE GENOMIC DNA]</scope>
    <source>
        <strain evidence="2">cv. Hass</strain>
    </source>
</reference>
<dbReference type="EMBL" id="CM056819">
    <property type="protein sequence ID" value="KAJ8623772.1"/>
    <property type="molecule type" value="Genomic_DNA"/>
</dbReference>
<accession>A0ACC2KRJ1</accession>
<sequence length="80" mass="8864">MFMKCGCEIVPLEIQFRAVESPNHKGKFVSVVSSDLQKEKTSRPSQSPTSFPSKHCKEERAGQLVFIVSGIFSLFALQCG</sequence>
<proteinExistence type="predicted"/>
<name>A0ACC2KRJ1_PERAE</name>
<organism evidence="1 2">
    <name type="scientific">Persea americana</name>
    <name type="common">Avocado</name>
    <dbReference type="NCBI Taxonomy" id="3435"/>
    <lineage>
        <taxon>Eukaryota</taxon>
        <taxon>Viridiplantae</taxon>
        <taxon>Streptophyta</taxon>
        <taxon>Embryophyta</taxon>
        <taxon>Tracheophyta</taxon>
        <taxon>Spermatophyta</taxon>
        <taxon>Magnoliopsida</taxon>
        <taxon>Magnoliidae</taxon>
        <taxon>Laurales</taxon>
        <taxon>Lauraceae</taxon>
        <taxon>Persea</taxon>
    </lineage>
</organism>
<evidence type="ECO:0000313" key="1">
    <source>
        <dbReference type="EMBL" id="KAJ8623772.1"/>
    </source>
</evidence>
<protein>
    <submittedName>
        <fullName evidence="1">Uncharacterized protein</fullName>
    </submittedName>
</protein>